<dbReference type="SUPFAM" id="SSF90123">
    <property type="entry name" value="ABC transporter transmembrane region"/>
    <property type="match status" value="1"/>
</dbReference>
<reference evidence="13" key="1">
    <citation type="submission" date="2016-10" db="EMBL/GenBank/DDBJ databases">
        <authorList>
            <person name="Varghese N."/>
            <person name="Submissions S."/>
        </authorList>
    </citation>
    <scope>NUCLEOTIDE SEQUENCE [LARGE SCALE GENOMIC DNA]</scope>
    <source>
        <strain evidence="13">SP</strain>
    </source>
</reference>
<gene>
    <name evidence="12" type="ORF">SAMN05421736_11455</name>
</gene>
<keyword evidence="8 9" id="KW-0472">Membrane</keyword>
<dbReference type="SUPFAM" id="SSF52540">
    <property type="entry name" value="P-loop containing nucleoside triphosphate hydrolases"/>
    <property type="match status" value="1"/>
</dbReference>
<evidence type="ECO:0000259" key="11">
    <source>
        <dbReference type="PROSITE" id="PS50929"/>
    </source>
</evidence>
<accession>A0A1H3TEU0</accession>
<dbReference type="InterPro" id="IPR036640">
    <property type="entry name" value="ABC1_TM_sf"/>
</dbReference>
<dbReference type="PROSITE" id="PS50893">
    <property type="entry name" value="ABC_TRANSPORTER_2"/>
    <property type="match status" value="1"/>
</dbReference>
<feature type="transmembrane region" description="Helical" evidence="9">
    <location>
        <begin position="278"/>
        <end position="296"/>
    </location>
</feature>
<feature type="domain" description="ABC transporter" evidence="10">
    <location>
        <begin position="332"/>
        <end position="567"/>
    </location>
</feature>
<evidence type="ECO:0000256" key="4">
    <source>
        <dbReference type="ARBA" id="ARBA00022692"/>
    </source>
</evidence>
<evidence type="ECO:0000256" key="7">
    <source>
        <dbReference type="ARBA" id="ARBA00022989"/>
    </source>
</evidence>
<evidence type="ECO:0000256" key="3">
    <source>
        <dbReference type="ARBA" id="ARBA00022475"/>
    </source>
</evidence>
<evidence type="ECO:0000256" key="2">
    <source>
        <dbReference type="ARBA" id="ARBA00022448"/>
    </source>
</evidence>
<dbReference type="Proteomes" id="UP000198935">
    <property type="component" value="Unassembled WGS sequence"/>
</dbReference>
<keyword evidence="4 9" id="KW-0812">Transmembrane</keyword>
<feature type="domain" description="ABC transmembrane type-1" evidence="11">
    <location>
        <begin position="16"/>
        <end position="298"/>
    </location>
</feature>
<dbReference type="GO" id="GO:0016887">
    <property type="term" value="F:ATP hydrolysis activity"/>
    <property type="evidence" value="ECO:0007669"/>
    <property type="project" value="InterPro"/>
</dbReference>
<dbReference type="InterPro" id="IPR039421">
    <property type="entry name" value="Type_1_exporter"/>
</dbReference>
<dbReference type="Gene3D" id="1.20.1560.10">
    <property type="entry name" value="ABC transporter type 1, transmembrane domain"/>
    <property type="match status" value="1"/>
</dbReference>
<sequence length="575" mass="63498">MLTIMKFLKPYRWQIVFIILFTLGGTTLELLLPTLMAEVVDVGIVNSDLPYILQTGGWMIACAVLAVIFTVAVMFFSSKTALGFSKDVRRSLFTKVESFSLQEVEKVGTASLITRTTNDIKQVQDVLNMIFNMMTRAPLMLLGGIILAVMREPSLSLIFLASLPALALTIILISRKAIPLFKVLQKKTDRLNLILRETLTGIRVVRGFNRVEYEKKRFNEANEQFRDTGIKVNRIIAFVFPLMMLIMNFTNIAIVWLGAVRIDNGVMQVGNLMAFLQYAAMILMSLVMLSMAFIMIPRAQASAVRINEVLQLSPDMKNPDEPETEIAAAGTVAFQNVTFRYNGAEKAAVENISFKAEAGKTTAIIGSTGSGKTTLIQLIPRFYDVESGSIAVDGVDIRKMSVKHLRGKIGYVPQRAVLFSGTIAENVRFGKEDATDQEVAAALETAQAIDFVTEKEQGTSTAVSQGGGNLSGGQKQRLSIARALVRKPDIYIFDDSFSALDYKTDAKLRKALKEQTKKATFIIVAQRVNTVRDADQIIVLNEGKIAGIGTHQELLESCTIYQEIVSSQRTEEESA</sequence>
<dbReference type="SMART" id="SM00382">
    <property type="entry name" value="AAA"/>
    <property type="match status" value="1"/>
</dbReference>
<comment type="subcellular location">
    <subcellularLocation>
        <location evidence="1">Cell membrane</location>
        <topology evidence="1">Multi-pass membrane protein</topology>
    </subcellularLocation>
</comment>
<keyword evidence="3" id="KW-1003">Cell membrane</keyword>
<keyword evidence="6 12" id="KW-0067">ATP-binding</keyword>
<keyword evidence="2" id="KW-0813">Transport</keyword>
<evidence type="ECO:0000256" key="5">
    <source>
        <dbReference type="ARBA" id="ARBA00022741"/>
    </source>
</evidence>
<evidence type="ECO:0000313" key="13">
    <source>
        <dbReference type="Proteomes" id="UP000198935"/>
    </source>
</evidence>
<protein>
    <submittedName>
        <fullName evidence="12">ATP-binding cassette, subfamily B</fullName>
    </submittedName>
</protein>
<dbReference type="GO" id="GO:0005524">
    <property type="term" value="F:ATP binding"/>
    <property type="evidence" value="ECO:0007669"/>
    <property type="project" value="UniProtKB-KW"/>
</dbReference>
<dbReference type="GO" id="GO:0005886">
    <property type="term" value="C:plasma membrane"/>
    <property type="evidence" value="ECO:0007669"/>
    <property type="project" value="UniProtKB-SubCell"/>
</dbReference>
<keyword evidence="7 9" id="KW-1133">Transmembrane helix</keyword>
<dbReference type="InterPro" id="IPR003593">
    <property type="entry name" value="AAA+_ATPase"/>
</dbReference>
<dbReference type="Pfam" id="PF00664">
    <property type="entry name" value="ABC_membrane"/>
    <property type="match status" value="1"/>
</dbReference>
<dbReference type="InterPro" id="IPR017871">
    <property type="entry name" value="ABC_transporter-like_CS"/>
</dbReference>
<dbReference type="FunFam" id="3.40.50.300:FF:000221">
    <property type="entry name" value="Multidrug ABC transporter ATP-binding protein"/>
    <property type="match status" value="1"/>
</dbReference>
<dbReference type="InterPro" id="IPR027417">
    <property type="entry name" value="P-loop_NTPase"/>
</dbReference>
<dbReference type="STRING" id="1503961.SAMN05421736_11455"/>
<dbReference type="InterPro" id="IPR011527">
    <property type="entry name" value="ABC1_TM_dom"/>
</dbReference>
<evidence type="ECO:0000256" key="6">
    <source>
        <dbReference type="ARBA" id="ARBA00022840"/>
    </source>
</evidence>
<dbReference type="FunFam" id="1.20.1560.10:FF:000040">
    <property type="entry name" value="Multidrug ABC transporter ATP-binding protein"/>
    <property type="match status" value="1"/>
</dbReference>
<dbReference type="GO" id="GO:0015421">
    <property type="term" value="F:ABC-type oligopeptide transporter activity"/>
    <property type="evidence" value="ECO:0007669"/>
    <property type="project" value="TreeGrafter"/>
</dbReference>
<dbReference type="Gene3D" id="3.40.50.300">
    <property type="entry name" value="P-loop containing nucleotide triphosphate hydrolases"/>
    <property type="match status" value="1"/>
</dbReference>
<dbReference type="EMBL" id="FNPI01000014">
    <property type="protein sequence ID" value="SDZ48467.1"/>
    <property type="molecule type" value="Genomic_DNA"/>
</dbReference>
<organism evidence="12 13">
    <name type="scientific">Evansella caseinilytica</name>
    <dbReference type="NCBI Taxonomy" id="1503961"/>
    <lineage>
        <taxon>Bacteria</taxon>
        <taxon>Bacillati</taxon>
        <taxon>Bacillota</taxon>
        <taxon>Bacilli</taxon>
        <taxon>Bacillales</taxon>
        <taxon>Bacillaceae</taxon>
        <taxon>Evansella</taxon>
    </lineage>
</organism>
<feature type="transmembrane region" description="Helical" evidence="9">
    <location>
        <begin position="130"/>
        <end position="149"/>
    </location>
</feature>
<dbReference type="PROSITE" id="PS50929">
    <property type="entry name" value="ABC_TM1F"/>
    <property type="match status" value="1"/>
</dbReference>
<dbReference type="CDD" id="cd18548">
    <property type="entry name" value="ABC_6TM_Tm287_like"/>
    <property type="match status" value="1"/>
</dbReference>
<dbReference type="PANTHER" id="PTHR43394">
    <property type="entry name" value="ATP-DEPENDENT PERMEASE MDL1, MITOCHONDRIAL"/>
    <property type="match status" value="1"/>
</dbReference>
<feature type="transmembrane region" description="Helical" evidence="9">
    <location>
        <begin position="12"/>
        <end position="36"/>
    </location>
</feature>
<dbReference type="PANTHER" id="PTHR43394:SF1">
    <property type="entry name" value="ATP-BINDING CASSETTE SUB-FAMILY B MEMBER 10, MITOCHONDRIAL"/>
    <property type="match status" value="1"/>
</dbReference>
<feature type="transmembrane region" description="Helical" evidence="9">
    <location>
        <begin position="235"/>
        <end position="258"/>
    </location>
</feature>
<keyword evidence="5" id="KW-0547">Nucleotide-binding</keyword>
<dbReference type="InterPro" id="IPR003439">
    <property type="entry name" value="ABC_transporter-like_ATP-bd"/>
</dbReference>
<name>A0A1H3TEU0_9BACI</name>
<feature type="transmembrane region" description="Helical" evidence="9">
    <location>
        <begin position="155"/>
        <end position="173"/>
    </location>
</feature>
<evidence type="ECO:0000313" key="12">
    <source>
        <dbReference type="EMBL" id="SDZ48467.1"/>
    </source>
</evidence>
<feature type="transmembrane region" description="Helical" evidence="9">
    <location>
        <begin position="56"/>
        <end position="76"/>
    </location>
</feature>
<evidence type="ECO:0000256" key="8">
    <source>
        <dbReference type="ARBA" id="ARBA00023136"/>
    </source>
</evidence>
<dbReference type="AlphaFoldDB" id="A0A1H3TEU0"/>
<dbReference type="OrthoDB" id="9770415at2"/>
<keyword evidence="13" id="KW-1185">Reference proteome</keyword>
<dbReference type="Pfam" id="PF00005">
    <property type="entry name" value="ABC_tran"/>
    <property type="match status" value="1"/>
</dbReference>
<evidence type="ECO:0000256" key="1">
    <source>
        <dbReference type="ARBA" id="ARBA00004651"/>
    </source>
</evidence>
<proteinExistence type="predicted"/>
<evidence type="ECO:0000256" key="9">
    <source>
        <dbReference type="SAM" id="Phobius"/>
    </source>
</evidence>
<evidence type="ECO:0000259" key="10">
    <source>
        <dbReference type="PROSITE" id="PS50893"/>
    </source>
</evidence>
<dbReference type="PROSITE" id="PS00211">
    <property type="entry name" value="ABC_TRANSPORTER_1"/>
    <property type="match status" value="1"/>
</dbReference>